<accession>A0A0G4GJF7</accession>
<dbReference type="Pfam" id="PF02493">
    <property type="entry name" value="MORN"/>
    <property type="match status" value="4"/>
</dbReference>
<gene>
    <name evidence="3" type="ORF">Cvel_22162</name>
</gene>
<dbReference type="PhylomeDB" id="A0A0G4GJF7"/>
<dbReference type="PANTHER" id="PTHR43215">
    <property type="entry name" value="RADIAL SPOKE HEAD 1 HOMOLOG"/>
    <property type="match status" value="1"/>
</dbReference>
<keyword evidence="1" id="KW-0677">Repeat</keyword>
<evidence type="ECO:0000313" key="3">
    <source>
        <dbReference type="EMBL" id="CEM30035.1"/>
    </source>
</evidence>
<feature type="compositionally biased region" description="Acidic residues" evidence="2">
    <location>
        <begin position="222"/>
        <end position="233"/>
    </location>
</feature>
<dbReference type="SMART" id="SM00698">
    <property type="entry name" value="MORN"/>
    <property type="match status" value="4"/>
</dbReference>
<organism evidence="3">
    <name type="scientific">Chromera velia CCMP2878</name>
    <dbReference type="NCBI Taxonomy" id="1169474"/>
    <lineage>
        <taxon>Eukaryota</taxon>
        <taxon>Sar</taxon>
        <taxon>Alveolata</taxon>
        <taxon>Colpodellida</taxon>
        <taxon>Chromeraceae</taxon>
        <taxon>Chromera</taxon>
    </lineage>
</organism>
<protein>
    <recommendedName>
        <fullName evidence="4">Radial spoke head 1 homolog</fullName>
    </recommendedName>
</protein>
<evidence type="ECO:0000256" key="1">
    <source>
        <dbReference type="ARBA" id="ARBA00022737"/>
    </source>
</evidence>
<dbReference type="Gene3D" id="2.20.110.10">
    <property type="entry name" value="Histone H3 K4-specific methyltransferase SET7/9 N-terminal domain"/>
    <property type="match status" value="2"/>
</dbReference>
<evidence type="ECO:0008006" key="4">
    <source>
        <dbReference type="Google" id="ProtNLM"/>
    </source>
</evidence>
<proteinExistence type="predicted"/>
<dbReference type="EMBL" id="CDMZ01001272">
    <property type="protein sequence ID" value="CEM30035.1"/>
    <property type="molecule type" value="Genomic_DNA"/>
</dbReference>
<name>A0A0G4GJF7_9ALVE</name>
<dbReference type="SUPFAM" id="SSF82185">
    <property type="entry name" value="Histone H3 K4-specific methyltransferase SET7/9 N-terminal domain"/>
    <property type="match status" value="2"/>
</dbReference>
<dbReference type="AlphaFoldDB" id="A0A0G4GJF7"/>
<evidence type="ECO:0000256" key="2">
    <source>
        <dbReference type="SAM" id="MobiDB-lite"/>
    </source>
</evidence>
<reference evidence="3" key="1">
    <citation type="submission" date="2014-11" db="EMBL/GenBank/DDBJ databases">
        <authorList>
            <person name="Otto D Thomas"/>
            <person name="Naeem Raeece"/>
        </authorList>
    </citation>
    <scope>NUCLEOTIDE SEQUENCE</scope>
</reference>
<feature type="region of interest" description="Disordered" evidence="2">
    <location>
        <begin position="1"/>
        <end position="39"/>
    </location>
</feature>
<feature type="compositionally biased region" description="Acidic residues" evidence="2">
    <location>
        <begin position="91"/>
        <end position="101"/>
    </location>
</feature>
<feature type="region of interest" description="Disordered" evidence="2">
    <location>
        <begin position="221"/>
        <end position="240"/>
    </location>
</feature>
<sequence>MAEEEEAPKFYFLETPEGETFTESRGYTGSGKATYKKEDDEEFVETYEGTFISGLRAGTGKYAYKNGDVYEGGFEDNDRHGLGRMMYKTEETEEGADEGEEEAKPKRGGSYYGEYGNGLRTREGTFKYWNGDEYTGSWLNGKKHGQGTYKFAKDGTLLSGVWEEGKVVTGKWMLPTGIYYVGPFRYNKPNGKGAWVFPNNKPPTQPSVTTQLHGEYLQKLEEAEEGEGGDEEGEAAKKDPKVTSCVFRAGDFAGLLAPSL</sequence>
<dbReference type="InterPro" id="IPR003409">
    <property type="entry name" value="MORN"/>
</dbReference>
<dbReference type="PANTHER" id="PTHR43215:SF14">
    <property type="entry name" value="RADIAL SPOKE HEAD 1 HOMOLOG"/>
    <property type="match status" value="1"/>
</dbReference>
<dbReference type="VEuPathDB" id="CryptoDB:Cvel_22162"/>
<feature type="region of interest" description="Disordered" evidence="2">
    <location>
        <begin position="90"/>
        <end position="112"/>
    </location>
</feature>